<dbReference type="PANTHER" id="PTHR48163:SF2">
    <property type="entry name" value="EXPRESSED PROTEIN"/>
    <property type="match status" value="1"/>
</dbReference>
<reference evidence="1" key="1">
    <citation type="submission" date="2022-04" db="EMBL/GenBank/DDBJ databases">
        <title>A functionally conserved STORR gene fusion in Papaver species that diverged 16.8 million years ago.</title>
        <authorList>
            <person name="Catania T."/>
        </authorList>
    </citation>
    <scope>NUCLEOTIDE SEQUENCE</scope>
    <source>
        <strain evidence="1">S-188037</strain>
    </source>
</reference>
<dbReference type="EMBL" id="JAJJMB010017633">
    <property type="protein sequence ID" value="KAI3836799.1"/>
    <property type="molecule type" value="Genomic_DNA"/>
</dbReference>
<dbReference type="Proteomes" id="UP001202328">
    <property type="component" value="Unassembled WGS sequence"/>
</dbReference>
<dbReference type="AlphaFoldDB" id="A0AAD4RWK0"/>
<organism evidence="1 2">
    <name type="scientific">Papaver atlanticum</name>
    <dbReference type="NCBI Taxonomy" id="357466"/>
    <lineage>
        <taxon>Eukaryota</taxon>
        <taxon>Viridiplantae</taxon>
        <taxon>Streptophyta</taxon>
        <taxon>Embryophyta</taxon>
        <taxon>Tracheophyta</taxon>
        <taxon>Spermatophyta</taxon>
        <taxon>Magnoliopsida</taxon>
        <taxon>Ranunculales</taxon>
        <taxon>Papaveraceae</taxon>
        <taxon>Papaveroideae</taxon>
        <taxon>Papaver</taxon>
    </lineage>
</organism>
<name>A0AAD4RWK0_9MAGN</name>
<protein>
    <submittedName>
        <fullName evidence="1">Uncharacterized protein</fullName>
    </submittedName>
</protein>
<proteinExistence type="predicted"/>
<evidence type="ECO:0000313" key="1">
    <source>
        <dbReference type="EMBL" id="KAI3836799.1"/>
    </source>
</evidence>
<keyword evidence="2" id="KW-1185">Reference proteome</keyword>
<sequence>MVWTIPRYLIFKRRETLSKRREEENATMQRRLDDLEQSTVPSLRKALRDVAMEKDAAIVAREDLSTQLRLAKKCPKEAEEKQ</sequence>
<dbReference type="PANTHER" id="PTHR48163">
    <property type="entry name" value="BNAC02G25670D PROTEIN"/>
    <property type="match status" value="1"/>
</dbReference>
<comment type="caution">
    <text evidence="1">The sequence shown here is derived from an EMBL/GenBank/DDBJ whole genome shotgun (WGS) entry which is preliminary data.</text>
</comment>
<gene>
    <name evidence="1" type="ORF">MKW98_005132</name>
</gene>
<evidence type="ECO:0000313" key="2">
    <source>
        <dbReference type="Proteomes" id="UP001202328"/>
    </source>
</evidence>
<accession>A0AAD4RWK0</accession>